<evidence type="ECO:0000313" key="5">
    <source>
        <dbReference type="EMBL" id="GJA55057.1"/>
    </source>
</evidence>
<dbReference type="InterPro" id="IPR052021">
    <property type="entry name" value="Type-I_RS_S_subunit"/>
</dbReference>
<evidence type="ECO:0000256" key="3">
    <source>
        <dbReference type="ARBA" id="ARBA00023125"/>
    </source>
</evidence>
<evidence type="ECO:0000313" key="6">
    <source>
        <dbReference type="Proteomes" id="UP000887009"/>
    </source>
</evidence>
<dbReference type="AlphaFoldDB" id="A0AAI9KST9"/>
<proteinExistence type="inferred from homology"/>
<dbReference type="GO" id="GO:0009307">
    <property type="term" value="P:DNA restriction-modification system"/>
    <property type="evidence" value="ECO:0007669"/>
    <property type="project" value="UniProtKB-KW"/>
</dbReference>
<keyword evidence="2" id="KW-0680">Restriction system</keyword>
<dbReference type="PANTHER" id="PTHR30408:SF12">
    <property type="entry name" value="TYPE I RESTRICTION ENZYME MJAVIII SPECIFICITY SUBUNIT"/>
    <property type="match status" value="1"/>
</dbReference>
<dbReference type="EMBL" id="BPNL01000027">
    <property type="protein sequence ID" value="GJA55057.1"/>
    <property type="molecule type" value="Genomic_DNA"/>
</dbReference>
<dbReference type="InterPro" id="IPR000055">
    <property type="entry name" value="Restrct_endonuc_typeI_TRD"/>
</dbReference>
<evidence type="ECO:0000256" key="2">
    <source>
        <dbReference type="ARBA" id="ARBA00022747"/>
    </source>
</evidence>
<dbReference type="Gene3D" id="3.90.220.20">
    <property type="entry name" value="DNA methylase specificity domains"/>
    <property type="match status" value="1"/>
</dbReference>
<comment type="caution">
    <text evidence="5">The sequence shown here is derived from an EMBL/GenBank/DDBJ whole genome shotgun (WGS) entry which is preliminary data.</text>
</comment>
<reference evidence="5" key="1">
    <citation type="submission" date="2021-07" db="EMBL/GenBank/DDBJ databases">
        <title>Draft genome sequence of carbapenem-resistant Aeromonas spp. in Japan.</title>
        <authorList>
            <person name="Maehana S."/>
            <person name="Suzuki M."/>
            <person name="Kitasato H."/>
        </authorList>
    </citation>
    <scope>NUCLEOTIDE SEQUENCE</scope>
    <source>
        <strain evidence="5">KAM348</strain>
    </source>
</reference>
<comment type="similarity">
    <text evidence="1">Belongs to the type-I restriction system S methylase family.</text>
</comment>
<evidence type="ECO:0000259" key="4">
    <source>
        <dbReference type="Pfam" id="PF01420"/>
    </source>
</evidence>
<evidence type="ECO:0000256" key="1">
    <source>
        <dbReference type="ARBA" id="ARBA00010923"/>
    </source>
</evidence>
<dbReference type="PANTHER" id="PTHR30408">
    <property type="entry name" value="TYPE-1 RESTRICTION ENZYME ECOKI SPECIFICITY PROTEIN"/>
    <property type="match status" value="1"/>
</dbReference>
<sequence length="188" mass="20820">MVDNGVPYIQATHIKNGRVNFDDGYFVTKSWSNKKHKSILMAGDVLIVQTGAGTGDIGLVTEFEQGYNCHALIILQPMGEVIDGSYLSLILRSAYGQSVLYSIRTGGMHPHLNCSEVKFVKIPVPSLEEQRAIYDFVLKINDVYSRLMDVTTKQIALMQERRTALISAAVTGKIDLRGWTQPAEEAAE</sequence>
<accession>A0AAI9KST9</accession>
<gene>
    <name evidence="5" type="ORF">KAM348_24800</name>
</gene>
<dbReference type="Proteomes" id="UP000887009">
    <property type="component" value="Unassembled WGS sequence"/>
</dbReference>
<organism evidence="5 6">
    <name type="scientific">Aeromonas caviae</name>
    <name type="common">Aeromonas punctata</name>
    <dbReference type="NCBI Taxonomy" id="648"/>
    <lineage>
        <taxon>Bacteria</taxon>
        <taxon>Pseudomonadati</taxon>
        <taxon>Pseudomonadota</taxon>
        <taxon>Gammaproteobacteria</taxon>
        <taxon>Aeromonadales</taxon>
        <taxon>Aeromonadaceae</taxon>
        <taxon>Aeromonas</taxon>
    </lineage>
</organism>
<dbReference type="Pfam" id="PF01420">
    <property type="entry name" value="Methylase_S"/>
    <property type="match status" value="1"/>
</dbReference>
<dbReference type="InterPro" id="IPR044946">
    <property type="entry name" value="Restrct_endonuc_typeI_TRD_sf"/>
</dbReference>
<protein>
    <recommendedName>
        <fullName evidence="4">Type I restriction modification DNA specificity domain-containing protein</fullName>
    </recommendedName>
</protein>
<keyword evidence="3" id="KW-0238">DNA-binding</keyword>
<dbReference type="SUPFAM" id="SSF116734">
    <property type="entry name" value="DNA methylase specificity domain"/>
    <property type="match status" value="1"/>
</dbReference>
<dbReference type="GO" id="GO:0003677">
    <property type="term" value="F:DNA binding"/>
    <property type="evidence" value="ECO:0007669"/>
    <property type="project" value="UniProtKB-KW"/>
</dbReference>
<feature type="domain" description="Type I restriction modification DNA specificity" evidence="4">
    <location>
        <begin position="4"/>
        <end position="140"/>
    </location>
</feature>
<name>A0AAI9KST9_AERCA</name>